<dbReference type="GO" id="GO:0043565">
    <property type="term" value="F:sequence-specific DNA binding"/>
    <property type="evidence" value="ECO:0007669"/>
    <property type="project" value="InterPro"/>
</dbReference>
<sequence length="258" mass="29995">MLVFEELHLYRKSKILKQNLSISTTQINTFQNIASMDYDYRTLPPSSFIPFFESDDSRWQAVQDRDINSDGLFVYAVRSTKVFCRPVCKSRHPRRCNVSFYATGKQAQLSGFRPCKRCKPELEGLMPEETAVQKIREFLQELERTGINDEGSYQLTLSQMARQAKVSKWYFHRVFKKSMGVTPVQYLKIWRDTIHTQNQLENNGMHWLDQPAPCTAEWPQLTETFPNGEDFSTDTLSNVTSENDEVMAADFAFPSWLT</sequence>
<dbReference type="GO" id="GO:0008168">
    <property type="term" value="F:methyltransferase activity"/>
    <property type="evidence" value="ECO:0007669"/>
    <property type="project" value="UniProtKB-KW"/>
</dbReference>
<protein>
    <submittedName>
        <fullName evidence="7">AraC family transcriptional regulator</fullName>
    </submittedName>
</protein>
<name>A0A2P4ZU25_9HYPO</name>
<dbReference type="Proteomes" id="UP000054821">
    <property type="component" value="Unassembled WGS sequence"/>
</dbReference>
<dbReference type="GeneID" id="29988565"/>
<evidence type="ECO:0000256" key="3">
    <source>
        <dbReference type="ARBA" id="ARBA00023015"/>
    </source>
</evidence>
<dbReference type="InterPro" id="IPR009057">
    <property type="entry name" value="Homeodomain-like_sf"/>
</dbReference>
<dbReference type="Pfam" id="PF00165">
    <property type="entry name" value="HTH_AraC"/>
    <property type="match status" value="1"/>
</dbReference>
<gene>
    <name evidence="7" type="ORF">TGAM01_v203556</name>
</gene>
<dbReference type="Gene3D" id="1.10.10.60">
    <property type="entry name" value="Homeodomain-like"/>
    <property type="match status" value="1"/>
</dbReference>
<dbReference type="AlphaFoldDB" id="A0A2P4ZU25"/>
<dbReference type="SUPFAM" id="SSF46689">
    <property type="entry name" value="Homeodomain-like"/>
    <property type="match status" value="1"/>
</dbReference>
<organism evidence="7 8">
    <name type="scientific">Trichoderma gamsii</name>
    <dbReference type="NCBI Taxonomy" id="398673"/>
    <lineage>
        <taxon>Eukaryota</taxon>
        <taxon>Fungi</taxon>
        <taxon>Dikarya</taxon>
        <taxon>Ascomycota</taxon>
        <taxon>Pezizomycotina</taxon>
        <taxon>Sordariomycetes</taxon>
        <taxon>Hypocreomycetidae</taxon>
        <taxon>Hypocreales</taxon>
        <taxon>Hypocreaceae</taxon>
        <taxon>Trichoderma</taxon>
    </lineage>
</organism>
<evidence type="ECO:0000256" key="5">
    <source>
        <dbReference type="ARBA" id="ARBA00023163"/>
    </source>
</evidence>
<accession>A0A2P4ZU25</accession>
<dbReference type="GO" id="GO:0006281">
    <property type="term" value="P:DNA repair"/>
    <property type="evidence" value="ECO:0007669"/>
    <property type="project" value="InterPro"/>
</dbReference>
<dbReference type="EMBL" id="JPDN02000009">
    <property type="protein sequence ID" value="PON27789.1"/>
    <property type="molecule type" value="Genomic_DNA"/>
</dbReference>
<evidence type="ECO:0000259" key="6">
    <source>
        <dbReference type="PROSITE" id="PS01124"/>
    </source>
</evidence>
<dbReference type="GO" id="GO:0008270">
    <property type="term" value="F:zinc ion binding"/>
    <property type="evidence" value="ECO:0007669"/>
    <property type="project" value="InterPro"/>
</dbReference>
<evidence type="ECO:0000313" key="8">
    <source>
        <dbReference type="Proteomes" id="UP000054821"/>
    </source>
</evidence>
<dbReference type="InterPro" id="IPR004026">
    <property type="entry name" value="Ada_DNA_repair_Zn-bd"/>
</dbReference>
<evidence type="ECO:0000313" key="7">
    <source>
        <dbReference type="EMBL" id="PON27789.1"/>
    </source>
</evidence>
<keyword evidence="2" id="KW-0808">Transferase</keyword>
<dbReference type="RefSeq" id="XP_018658263.2">
    <property type="nucleotide sequence ID" value="XM_018808482.2"/>
</dbReference>
<evidence type="ECO:0000256" key="4">
    <source>
        <dbReference type="ARBA" id="ARBA00023159"/>
    </source>
</evidence>
<comment type="caution">
    <text evidence="7">The sequence shown here is derived from an EMBL/GenBank/DDBJ whole genome shotgun (WGS) entry which is preliminary data.</text>
</comment>
<dbReference type="GO" id="GO:0003700">
    <property type="term" value="F:DNA-binding transcription factor activity"/>
    <property type="evidence" value="ECO:0007669"/>
    <property type="project" value="InterPro"/>
</dbReference>
<keyword evidence="3" id="KW-0805">Transcription regulation</keyword>
<keyword evidence="2" id="KW-0489">Methyltransferase</keyword>
<evidence type="ECO:0000256" key="1">
    <source>
        <dbReference type="ARBA" id="ARBA00001947"/>
    </source>
</evidence>
<comment type="cofactor">
    <cofactor evidence="1">
        <name>Zn(2+)</name>
        <dbReference type="ChEBI" id="CHEBI:29105"/>
    </cofactor>
</comment>
<dbReference type="InterPro" id="IPR018060">
    <property type="entry name" value="HTH_AraC"/>
</dbReference>
<dbReference type="STRING" id="398673.A0A2P4ZU25"/>
<dbReference type="GO" id="GO:0032259">
    <property type="term" value="P:methylation"/>
    <property type="evidence" value="ECO:0007669"/>
    <property type="project" value="UniProtKB-KW"/>
</dbReference>
<feature type="domain" description="HTH araC/xylS-type" evidence="6">
    <location>
        <begin position="133"/>
        <end position="191"/>
    </location>
</feature>
<proteinExistence type="predicted"/>
<keyword evidence="8" id="KW-1185">Reference proteome</keyword>
<reference evidence="7 8" key="1">
    <citation type="journal article" date="2016" name="Genome Announc.">
        <title>Draft Whole-Genome Sequence of Trichoderma gamsii T6085, a Promising Biocontrol Agent of Fusarium Head Blight on Wheat.</title>
        <authorList>
            <person name="Baroncelli R."/>
            <person name="Zapparata A."/>
            <person name="Piaggeschi G."/>
            <person name="Sarrocco S."/>
            <person name="Vannacci G."/>
        </authorList>
    </citation>
    <scope>NUCLEOTIDE SEQUENCE [LARGE SCALE GENOMIC DNA]</scope>
    <source>
        <strain evidence="7 8">T6085</strain>
    </source>
</reference>
<dbReference type="SUPFAM" id="SSF57884">
    <property type="entry name" value="Ada DNA repair protein, N-terminal domain (N-Ada 10)"/>
    <property type="match status" value="1"/>
</dbReference>
<keyword evidence="5" id="KW-0804">Transcription</keyword>
<dbReference type="Gene3D" id="3.40.10.10">
    <property type="entry name" value="DNA Methylphosphotriester Repair Domain"/>
    <property type="match status" value="1"/>
</dbReference>
<dbReference type="PROSITE" id="PS01124">
    <property type="entry name" value="HTH_ARAC_FAMILY_2"/>
    <property type="match status" value="1"/>
</dbReference>
<dbReference type="Pfam" id="PF02805">
    <property type="entry name" value="Ada_Zn_binding"/>
    <property type="match status" value="1"/>
</dbReference>
<dbReference type="InterPro" id="IPR035451">
    <property type="entry name" value="Ada-like_dom_sf"/>
</dbReference>
<evidence type="ECO:0000256" key="2">
    <source>
        <dbReference type="ARBA" id="ARBA00022603"/>
    </source>
</evidence>
<keyword evidence="4" id="KW-0010">Activator</keyword>